<keyword evidence="27" id="KW-1185">Reference proteome</keyword>
<feature type="domain" description="HMA" evidence="25">
    <location>
        <begin position="74"/>
        <end position="138"/>
    </location>
</feature>
<evidence type="ECO:0000256" key="6">
    <source>
        <dbReference type="ARBA" id="ARBA00022475"/>
    </source>
</evidence>
<feature type="compositionally biased region" description="Acidic residues" evidence="24">
    <location>
        <begin position="142"/>
        <end position="159"/>
    </location>
</feature>
<dbReference type="SFLD" id="SFLDG00002">
    <property type="entry name" value="C1.7:_P-type_atpase_like"/>
    <property type="match status" value="1"/>
</dbReference>
<dbReference type="InterPro" id="IPR027256">
    <property type="entry name" value="P-typ_ATPase_IB"/>
</dbReference>
<dbReference type="PROSITE" id="PS51257">
    <property type="entry name" value="PROKAR_LIPOPROTEIN"/>
    <property type="match status" value="1"/>
</dbReference>
<evidence type="ECO:0000256" key="23">
    <source>
        <dbReference type="RuleBase" id="RU362081"/>
    </source>
</evidence>
<reference evidence="26 27" key="1">
    <citation type="submission" date="2016-10" db="EMBL/GenBank/DDBJ databases">
        <authorList>
            <person name="de Groot N.N."/>
        </authorList>
    </citation>
    <scope>NUCLEOTIDE SEQUENCE [LARGE SCALE GENOMIC DNA]</scope>
    <source>
        <strain evidence="26 27">CGMCC 1.9167</strain>
    </source>
</reference>
<dbReference type="CDD" id="cd02094">
    <property type="entry name" value="P-type_ATPase_Cu-like"/>
    <property type="match status" value="1"/>
</dbReference>
<dbReference type="InterPro" id="IPR006121">
    <property type="entry name" value="HMA_dom"/>
</dbReference>
<dbReference type="InterPro" id="IPR023214">
    <property type="entry name" value="HAD_sf"/>
</dbReference>
<dbReference type="SUPFAM" id="SSF56784">
    <property type="entry name" value="HAD-like"/>
    <property type="match status" value="1"/>
</dbReference>
<evidence type="ECO:0000256" key="21">
    <source>
        <dbReference type="ARBA" id="ARBA00033239"/>
    </source>
</evidence>
<evidence type="ECO:0000256" key="8">
    <source>
        <dbReference type="ARBA" id="ARBA00022692"/>
    </source>
</evidence>
<keyword evidence="9 23" id="KW-0479">Metal-binding</keyword>
<dbReference type="SUPFAM" id="SSF55008">
    <property type="entry name" value="HMA, heavy metal-associated domain"/>
    <property type="match status" value="3"/>
</dbReference>
<gene>
    <name evidence="26" type="ORF">SAMN05216203_1985</name>
</gene>
<dbReference type="CDD" id="cd00371">
    <property type="entry name" value="HMA"/>
    <property type="match status" value="3"/>
</dbReference>
<feature type="transmembrane region" description="Helical" evidence="23">
    <location>
        <begin position="366"/>
        <end position="384"/>
    </location>
</feature>
<dbReference type="NCBIfam" id="TIGR01525">
    <property type="entry name" value="ATPase-IB_hvy"/>
    <property type="match status" value="1"/>
</dbReference>
<dbReference type="PRINTS" id="PR00119">
    <property type="entry name" value="CATATPASE"/>
</dbReference>
<evidence type="ECO:0000256" key="7">
    <source>
        <dbReference type="ARBA" id="ARBA00022553"/>
    </source>
</evidence>
<dbReference type="NCBIfam" id="TIGR01494">
    <property type="entry name" value="ATPase_P-type"/>
    <property type="match status" value="1"/>
</dbReference>
<evidence type="ECO:0000259" key="25">
    <source>
        <dbReference type="PROSITE" id="PS50846"/>
    </source>
</evidence>
<evidence type="ECO:0000256" key="19">
    <source>
        <dbReference type="ARBA" id="ARBA00023136"/>
    </source>
</evidence>
<dbReference type="InterPro" id="IPR059000">
    <property type="entry name" value="ATPase_P-type_domA"/>
</dbReference>
<dbReference type="PANTHER" id="PTHR43520">
    <property type="entry name" value="ATP7, ISOFORM B"/>
    <property type="match status" value="1"/>
</dbReference>
<dbReference type="PROSITE" id="PS50846">
    <property type="entry name" value="HMA_2"/>
    <property type="match status" value="3"/>
</dbReference>
<dbReference type="PROSITE" id="PS01047">
    <property type="entry name" value="HMA_1"/>
    <property type="match status" value="2"/>
</dbReference>
<organism evidence="26 27">
    <name type="scientific">Marinobacter daqiaonensis</name>
    <dbReference type="NCBI Taxonomy" id="650891"/>
    <lineage>
        <taxon>Bacteria</taxon>
        <taxon>Pseudomonadati</taxon>
        <taxon>Pseudomonadota</taxon>
        <taxon>Gammaproteobacteria</taxon>
        <taxon>Pseudomonadales</taxon>
        <taxon>Marinobacteraceae</taxon>
        <taxon>Marinobacter</taxon>
    </lineage>
</organism>
<keyword evidence="11 23" id="KW-0547">Nucleotide-binding</keyword>
<keyword evidence="14" id="KW-0460">Magnesium</keyword>
<keyword evidence="16 23" id="KW-1133">Transmembrane helix</keyword>
<dbReference type="GO" id="GO:0055070">
    <property type="term" value="P:copper ion homeostasis"/>
    <property type="evidence" value="ECO:0007669"/>
    <property type="project" value="TreeGrafter"/>
</dbReference>
<comment type="similarity">
    <text evidence="2 23">Belongs to the cation transport ATPase (P-type) (TC 3.A.3) family. Type IB subfamily.</text>
</comment>
<keyword evidence="19 23" id="KW-0472">Membrane</keyword>
<evidence type="ECO:0000256" key="18">
    <source>
        <dbReference type="ARBA" id="ARBA00023065"/>
    </source>
</evidence>
<name>A0A1I6IA68_9GAMM</name>
<feature type="transmembrane region" description="Helical" evidence="23">
    <location>
        <begin position="332"/>
        <end position="354"/>
    </location>
</feature>
<evidence type="ECO:0000256" key="17">
    <source>
        <dbReference type="ARBA" id="ARBA00023008"/>
    </source>
</evidence>
<dbReference type="FunFam" id="2.70.150.10:FF:000020">
    <property type="entry name" value="Copper-exporting P-type ATPase A"/>
    <property type="match status" value="1"/>
</dbReference>
<keyword evidence="6 23" id="KW-1003">Cell membrane</keyword>
<dbReference type="GO" id="GO:0060003">
    <property type="term" value="P:copper ion export"/>
    <property type="evidence" value="ECO:0007669"/>
    <property type="project" value="UniProtKB-ARBA"/>
</dbReference>
<sequence length="925" mass="98081">MSETRELHAGLSISGASCQGCVKKIRGALEPLTGDPEQVEVDLDRQTVALPSGVDLDDAAKRVSEAGYPAEPLPGPALSISGASCQGCARKIRGALDPLIDDTDQIEVDLDRQTVTLPHGTDLDEAAQRVTDAGYPAKPLDEQEDSGTGESENAEEESAGDGTRPSPDESRQSVESGDDENQTYLSVSGATCSSCVSTIEKALLSVDGVTHAHMNLADNTATASGDADPEALVKAVESAGYGASIIEDQEAADEQKQEQDRKQYRDMLVKMAVSVSLGIGLMAYGMGFGSMMVSEANQLTWIILGLVTIAVMVATGSHYYTGAWKAFRHHNANMDTLIALGTGTAWVYSMVVSLFPDVFPEMARHVYFEASAMIIGLINLGQALELRAKGKTSEAVRRLLDLRAKTARVIRDGEEQDIPVEQVRRGDHIRVRPGEKLPVDGVIVEGRTRIDESMLTGEPMPVTKEDGDDVSAGTLNTQGSIVYEATRVGSETALAQIIRLVKRAQASKPAIGRLADKISAVFVPTVMLIAVVTALVWFNVGPDPRVVHMMVAATTVLIIACPCALGLATPMSVIVGVGKAAEYGALIRQGDALQTAGKLDLVILDKTGTITEGHPAVTHVHALGSDDSRLLALAGGLERHSEHPLAEAIVNRADDDNIALEKVTDFEALNGKGVQGQLDGQTLRLGNRRWLEGEGVDLASLDEAAESITRDAGTPLFLALDDKALGVIGVADAIKPDSEAAIRRLHDAGLRVMMVTGDVRATAEAIARKTNIDDIRAEVLPEDKADIVEEMRRKGYRVAMVGDGINDAPALAAADVGFAIGTGTDVAIESAAITLMRGSLHGVADAIEISRATVRNIHQNLFGAFIYNTMGIPIAAGVLYPIWGMLMSPILAGAAMSLSSVTVVTNANRLRLFTTSHKTHRQEGN</sequence>
<protein>
    <recommendedName>
        <fullName evidence="4">Copper-exporting P-type ATPase</fullName>
        <ecNumber evidence="3">7.2.2.8</ecNumber>
    </recommendedName>
    <alternativeName>
        <fullName evidence="20">Copper-exporting P-type ATPase A</fullName>
    </alternativeName>
    <alternativeName>
        <fullName evidence="21">Cu(+)-exporting ATPase</fullName>
    </alternativeName>
</protein>
<dbReference type="GO" id="GO:0016887">
    <property type="term" value="F:ATP hydrolysis activity"/>
    <property type="evidence" value="ECO:0007669"/>
    <property type="project" value="InterPro"/>
</dbReference>
<dbReference type="PROSITE" id="PS00154">
    <property type="entry name" value="ATPASE_E1_E2"/>
    <property type="match status" value="1"/>
</dbReference>
<keyword evidence="5" id="KW-0813">Transport</keyword>
<keyword evidence="7" id="KW-0597">Phosphoprotein</keyword>
<dbReference type="PRINTS" id="PR00943">
    <property type="entry name" value="CUATPASE"/>
</dbReference>
<dbReference type="InterPro" id="IPR001757">
    <property type="entry name" value="P_typ_ATPase"/>
</dbReference>
<evidence type="ECO:0000313" key="27">
    <source>
        <dbReference type="Proteomes" id="UP000198644"/>
    </source>
</evidence>
<feature type="transmembrane region" description="Helical" evidence="23">
    <location>
        <begin position="299"/>
        <end position="320"/>
    </location>
</feature>
<evidence type="ECO:0000256" key="22">
    <source>
        <dbReference type="ARBA" id="ARBA00049289"/>
    </source>
</evidence>
<evidence type="ECO:0000256" key="10">
    <source>
        <dbReference type="ARBA" id="ARBA00022737"/>
    </source>
</evidence>
<dbReference type="Gene3D" id="3.40.1110.10">
    <property type="entry name" value="Calcium-transporting ATPase, cytoplasmic domain N"/>
    <property type="match status" value="1"/>
</dbReference>
<dbReference type="NCBIfam" id="TIGR01511">
    <property type="entry name" value="ATPase-IB1_Cu"/>
    <property type="match status" value="1"/>
</dbReference>
<dbReference type="InterPro" id="IPR008250">
    <property type="entry name" value="ATPase_P-typ_transduc_dom_A_sf"/>
</dbReference>
<dbReference type="SUPFAM" id="SSF81665">
    <property type="entry name" value="Calcium ATPase, transmembrane domain M"/>
    <property type="match status" value="1"/>
</dbReference>
<dbReference type="STRING" id="650891.SAMN05216203_1985"/>
<keyword evidence="15" id="KW-1278">Translocase</keyword>
<proteinExistence type="inferred from homology"/>
<evidence type="ECO:0000256" key="2">
    <source>
        <dbReference type="ARBA" id="ARBA00006024"/>
    </source>
</evidence>
<evidence type="ECO:0000256" key="20">
    <source>
        <dbReference type="ARBA" id="ARBA00029719"/>
    </source>
</evidence>
<evidence type="ECO:0000256" key="3">
    <source>
        <dbReference type="ARBA" id="ARBA00012517"/>
    </source>
</evidence>
<evidence type="ECO:0000256" key="1">
    <source>
        <dbReference type="ARBA" id="ARBA00004651"/>
    </source>
</evidence>
<feature type="transmembrane region" description="Helical" evidence="23">
    <location>
        <begin position="889"/>
        <end position="908"/>
    </location>
</feature>
<evidence type="ECO:0000256" key="9">
    <source>
        <dbReference type="ARBA" id="ARBA00022723"/>
    </source>
</evidence>
<evidence type="ECO:0000313" key="26">
    <source>
        <dbReference type="EMBL" id="SFR63270.1"/>
    </source>
</evidence>
<keyword evidence="10" id="KW-0677">Repeat</keyword>
<dbReference type="GO" id="GO:0005524">
    <property type="term" value="F:ATP binding"/>
    <property type="evidence" value="ECO:0007669"/>
    <property type="project" value="UniProtKB-UniRule"/>
</dbReference>
<feature type="transmembrane region" description="Helical" evidence="23">
    <location>
        <begin position="267"/>
        <end position="287"/>
    </location>
</feature>
<evidence type="ECO:0000256" key="5">
    <source>
        <dbReference type="ARBA" id="ARBA00022448"/>
    </source>
</evidence>
<evidence type="ECO:0000256" key="13">
    <source>
        <dbReference type="ARBA" id="ARBA00022840"/>
    </source>
</evidence>
<evidence type="ECO:0000256" key="14">
    <source>
        <dbReference type="ARBA" id="ARBA00022842"/>
    </source>
</evidence>
<dbReference type="Pfam" id="PF00702">
    <property type="entry name" value="Hydrolase"/>
    <property type="match status" value="1"/>
</dbReference>
<dbReference type="SUPFAM" id="SSF81653">
    <property type="entry name" value="Calcium ATPase, transduction domain A"/>
    <property type="match status" value="1"/>
</dbReference>
<comment type="subcellular location">
    <subcellularLocation>
        <location evidence="1">Cell membrane</location>
        <topology evidence="1">Multi-pass membrane protein</topology>
    </subcellularLocation>
</comment>
<dbReference type="RefSeq" id="WP_092011562.1">
    <property type="nucleotide sequence ID" value="NZ_FOYW01000001.1"/>
</dbReference>
<dbReference type="GO" id="GO:0005507">
    <property type="term" value="F:copper ion binding"/>
    <property type="evidence" value="ECO:0007669"/>
    <property type="project" value="TreeGrafter"/>
</dbReference>
<dbReference type="AlphaFoldDB" id="A0A1I6IA68"/>
<comment type="catalytic activity">
    <reaction evidence="22">
        <text>Cu(+)(in) + ATP + H2O = Cu(+)(out) + ADP + phosphate + H(+)</text>
        <dbReference type="Rhea" id="RHEA:25792"/>
        <dbReference type="ChEBI" id="CHEBI:15377"/>
        <dbReference type="ChEBI" id="CHEBI:15378"/>
        <dbReference type="ChEBI" id="CHEBI:30616"/>
        <dbReference type="ChEBI" id="CHEBI:43474"/>
        <dbReference type="ChEBI" id="CHEBI:49552"/>
        <dbReference type="ChEBI" id="CHEBI:456216"/>
        <dbReference type="EC" id="7.2.2.8"/>
    </reaction>
</comment>
<dbReference type="SFLD" id="SFLDF00027">
    <property type="entry name" value="p-type_atpase"/>
    <property type="match status" value="1"/>
</dbReference>
<dbReference type="Pfam" id="PF00403">
    <property type="entry name" value="HMA"/>
    <property type="match status" value="3"/>
</dbReference>
<feature type="transmembrane region" description="Helical" evidence="23">
    <location>
        <begin position="546"/>
        <end position="569"/>
    </location>
</feature>
<dbReference type="InterPro" id="IPR017969">
    <property type="entry name" value="Heavy-metal-associated_CS"/>
</dbReference>
<dbReference type="InterPro" id="IPR023299">
    <property type="entry name" value="ATPase_P-typ_cyto_dom_N"/>
</dbReference>
<dbReference type="GO" id="GO:0043682">
    <property type="term" value="F:P-type divalent copper transporter activity"/>
    <property type="evidence" value="ECO:0007669"/>
    <property type="project" value="TreeGrafter"/>
</dbReference>
<dbReference type="GO" id="GO:0140581">
    <property type="term" value="F:P-type monovalent copper transporter activity"/>
    <property type="evidence" value="ECO:0007669"/>
    <property type="project" value="UniProtKB-EC"/>
</dbReference>
<evidence type="ECO:0000256" key="16">
    <source>
        <dbReference type="ARBA" id="ARBA00022989"/>
    </source>
</evidence>
<dbReference type="InterPro" id="IPR018303">
    <property type="entry name" value="ATPase_P-typ_P_site"/>
</dbReference>
<dbReference type="OrthoDB" id="9814270at2"/>
<dbReference type="PANTHER" id="PTHR43520:SF6">
    <property type="entry name" value="COPPER-EXPORTING P-TYPE ATPASE"/>
    <property type="match status" value="1"/>
</dbReference>
<keyword evidence="17" id="KW-0186">Copper</keyword>
<dbReference type="Proteomes" id="UP000198644">
    <property type="component" value="Unassembled WGS sequence"/>
</dbReference>
<evidence type="ECO:0000256" key="11">
    <source>
        <dbReference type="ARBA" id="ARBA00022741"/>
    </source>
</evidence>
<dbReference type="InterPro" id="IPR036163">
    <property type="entry name" value="HMA_dom_sf"/>
</dbReference>
<evidence type="ECO:0000256" key="24">
    <source>
        <dbReference type="SAM" id="MobiDB-lite"/>
    </source>
</evidence>
<dbReference type="EMBL" id="FOYW01000001">
    <property type="protein sequence ID" value="SFR63270.1"/>
    <property type="molecule type" value="Genomic_DNA"/>
</dbReference>
<dbReference type="FunFam" id="3.30.70.100:FF:000001">
    <property type="entry name" value="ATPase copper transporting beta"/>
    <property type="match status" value="1"/>
</dbReference>
<evidence type="ECO:0000256" key="4">
    <source>
        <dbReference type="ARBA" id="ARBA00015102"/>
    </source>
</evidence>
<feature type="domain" description="HMA" evidence="25">
    <location>
        <begin position="7"/>
        <end position="71"/>
    </location>
</feature>
<dbReference type="Pfam" id="PF00122">
    <property type="entry name" value="E1-E2_ATPase"/>
    <property type="match status" value="1"/>
</dbReference>
<dbReference type="Gene3D" id="3.40.50.1000">
    <property type="entry name" value="HAD superfamily/HAD-like"/>
    <property type="match status" value="1"/>
</dbReference>
<feature type="transmembrane region" description="Helical" evidence="23">
    <location>
        <begin position="861"/>
        <end position="883"/>
    </location>
</feature>
<dbReference type="Gene3D" id="3.30.70.100">
    <property type="match status" value="3"/>
</dbReference>
<dbReference type="Gene3D" id="2.70.150.10">
    <property type="entry name" value="Calcium-transporting ATPase, cytoplasmic transduction domain A"/>
    <property type="match status" value="1"/>
</dbReference>
<dbReference type="InterPro" id="IPR036412">
    <property type="entry name" value="HAD-like_sf"/>
</dbReference>
<accession>A0A1I6IA68</accession>
<feature type="region of interest" description="Disordered" evidence="24">
    <location>
        <begin position="134"/>
        <end position="180"/>
    </location>
</feature>
<keyword evidence="18" id="KW-0406">Ion transport</keyword>
<keyword evidence="12" id="KW-0187">Copper transport</keyword>
<feature type="transmembrane region" description="Helical" evidence="23">
    <location>
        <begin position="518"/>
        <end position="540"/>
    </location>
</feature>
<dbReference type="EC" id="7.2.2.8" evidence="3"/>
<evidence type="ECO:0000256" key="15">
    <source>
        <dbReference type="ARBA" id="ARBA00022967"/>
    </source>
</evidence>
<dbReference type="GO" id="GO:0005886">
    <property type="term" value="C:plasma membrane"/>
    <property type="evidence" value="ECO:0007669"/>
    <property type="project" value="UniProtKB-SubCell"/>
</dbReference>
<dbReference type="InterPro" id="IPR023298">
    <property type="entry name" value="ATPase_P-typ_TM_dom_sf"/>
</dbReference>
<feature type="domain" description="HMA" evidence="25">
    <location>
        <begin position="181"/>
        <end position="244"/>
    </location>
</feature>
<keyword evidence="13 23" id="KW-0067">ATP-binding</keyword>
<dbReference type="InterPro" id="IPR044492">
    <property type="entry name" value="P_typ_ATPase_HD_dom"/>
</dbReference>
<evidence type="ECO:0000256" key="12">
    <source>
        <dbReference type="ARBA" id="ARBA00022796"/>
    </source>
</evidence>
<keyword evidence="8 23" id="KW-0812">Transmembrane</keyword>
<dbReference type="SFLD" id="SFLDS00003">
    <property type="entry name" value="Haloacid_Dehalogenase"/>
    <property type="match status" value="1"/>
</dbReference>